<evidence type="ECO:0000256" key="5">
    <source>
        <dbReference type="SAM" id="MobiDB-lite"/>
    </source>
</evidence>
<feature type="domain" description="Rad50/SbcC-type AAA" evidence="6">
    <location>
        <begin position="75"/>
        <end position="186"/>
    </location>
</feature>
<evidence type="ECO:0000256" key="1">
    <source>
        <dbReference type="ARBA" id="ARBA00006930"/>
    </source>
</evidence>
<feature type="coiled-coil region" evidence="4">
    <location>
        <begin position="393"/>
        <end position="423"/>
    </location>
</feature>
<dbReference type="PANTHER" id="PTHR32114:SF2">
    <property type="entry name" value="ABC TRANSPORTER ABCH.3"/>
    <property type="match status" value="1"/>
</dbReference>
<keyword evidence="8" id="KW-1185">Reference proteome</keyword>
<proteinExistence type="inferred from homology"/>
<dbReference type="SUPFAM" id="SSF52540">
    <property type="entry name" value="P-loop containing nucleoside triphosphate hydrolases"/>
    <property type="match status" value="1"/>
</dbReference>
<dbReference type="eggNOG" id="COG1196">
    <property type="taxonomic scope" value="Bacteria"/>
</dbReference>
<dbReference type="GO" id="GO:0016887">
    <property type="term" value="F:ATP hydrolysis activity"/>
    <property type="evidence" value="ECO:0007669"/>
    <property type="project" value="InterPro"/>
</dbReference>
<comment type="similarity">
    <text evidence="1">Belongs to the SMC family. SbcC subfamily.</text>
</comment>
<dbReference type="Pfam" id="PF13476">
    <property type="entry name" value="AAA_23"/>
    <property type="match status" value="1"/>
</dbReference>
<evidence type="ECO:0000256" key="4">
    <source>
        <dbReference type="SAM" id="Coils"/>
    </source>
</evidence>
<dbReference type="RefSeq" id="WP_005206404.1">
    <property type="nucleotide sequence ID" value="NZ_BAFC01000070.1"/>
</dbReference>
<keyword evidence="4" id="KW-0175">Coiled coil</keyword>
<dbReference type="Proteomes" id="UP000005845">
    <property type="component" value="Unassembled WGS sequence"/>
</dbReference>
<sequence length="815" mass="89233">MTQTIDTIGQKPLAETVWELLDDDTDINDEAKYVVIAAMESEQALAEQLGGGASPQQRPEPTETEAEPAGAFLRSITVSGFRGIGPEASLDITPFPGITVVSGRNGSGKSSFAEALEYALTGESYRWRAKKSQLWADSWRNLHHGNPCEVQVDFTVEDGPSTSIGASWSAEANLDDAKRWSQRKGEKREPGVDALGWSTAVEIHRPILSYDEIGGLLEQEPSKLYDALDKLLALDEVLDAETRLTAEYTARRQARKTANDARTALKKAMVGIDDPAVVALAKILRPNKYDLDAIANMVSGVSGQHGGVDALRAIVEHQQLDSDASALSAQLRDALVNLRTLADSTLERAEQRTQLLSAALEFRTASGTGSVACPVCEQGVLDAQWEAHAREVIDQENEQLALYREARQSIQQLERSARSLLSSLPDIAPLDGVELASLDAYRAARAEVFEAVAVEDLPLYLEEKLPAVHAALGAVQADAAAALDEHQSVWAPMAERTMEWVALERTARETDDIVAVLDAAKKWVSNNAQLLREQRLEPIAEGARAIWAQLRQESDVDVSTITLEGKRTHRKAILQGTVDGEPAGALSVMSQGELHALALALFLPRATASSSPFRFIVLDDPIQAMDPAKIDGFLNVLRDLAKTRQIIVFSHDDRLATAIRQQSIEAHLIEVSRESGSRLVVKPAEDPARRYVEDAYAVVVDDNVPDDVKQRACPALFRLAIESAARQRFFTWRNADGESQRESEKLWGDFTKMNQRVALALEGDASANISGWRSWRDYRGPALFIANKGTHEGAVVTKDNVRDLRKTVADLLEGK</sequence>
<evidence type="ECO:0000256" key="3">
    <source>
        <dbReference type="ARBA" id="ARBA00013368"/>
    </source>
</evidence>
<accession>H5U1C3</accession>
<name>H5U1C3_9ACTN</name>
<dbReference type="PANTHER" id="PTHR32114">
    <property type="entry name" value="ABC TRANSPORTER ABCH.3"/>
    <property type="match status" value="1"/>
</dbReference>
<evidence type="ECO:0000259" key="6">
    <source>
        <dbReference type="Pfam" id="PF13476"/>
    </source>
</evidence>
<comment type="caution">
    <text evidence="7">The sequence shown here is derived from an EMBL/GenBank/DDBJ whole genome shotgun (WGS) entry which is preliminary data.</text>
</comment>
<dbReference type="Gene3D" id="3.40.50.300">
    <property type="entry name" value="P-loop containing nucleotide triphosphate hydrolases"/>
    <property type="match status" value="2"/>
</dbReference>
<dbReference type="InterPro" id="IPR027417">
    <property type="entry name" value="P-loop_NTPase"/>
</dbReference>
<dbReference type="EMBL" id="BAFC01000070">
    <property type="protein sequence ID" value="GAB39531.1"/>
    <property type="molecule type" value="Genomic_DNA"/>
</dbReference>
<feature type="region of interest" description="Disordered" evidence="5">
    <location>
        <begin position="46"/>
        <end position="68"/>
    </location>
</feature>
<reference evidence="7 8" key="1">
    <citation type="submission" date="2012-02" db="EMBL/GenBank/DDBJ databases">
        <title>Whole genome shotgun sequence of Gordonia sputi NBRC 100414.</title>
        <authorList>
            <person name="Yoshida I."/>
            <person name="Hosoyama A."/>
            <person name="Tsuchikane K."/>
            <person name="Katsumata H."/>
            <person name="Yamazaki S."/>
            <person name="Fujita N."/>
        </authorList>
    </citation>
    <scope>NUCLEOTIDE SEQUENCE [LARGE SCALE GENOMIC DNA]</scope>
    <source>
        <strain evidence="7 8">NBRC 100414</strain>
    </source>
</reference>
<dbReference type="AlphaFoldDB" id="H5U1C3"/>
<evidence type="ECO:0000256" key="2">
    <source>
        <dbReference type="ARBA" id="ARBA00011322"/>
    </source>
</evidence>
<protein>
    <recommendedName>
        <fullName evidence="3">Nuclease SbcCD subunit C</fullName>
    </recommendedName>
</protein>
<organism evidence="7 8">
    <name type="scientific">Gordonia sputi NBRC 100414</name>
    <dbReference type="NCBI Taxonomy" id="1089453"/>
    <lineage>
        <taxon>Bacteria</taxon>
        <taxon>Bacillati</taxon>
        <taxon>Actinomycetota</taxon>
        <taxon>Actinomycetes</taxon>
        <taxon>Mycobacteriales</taxon>
        <taxon>Gordoniaceae</taxon>
        <taxon>Gordonia</taxon>
    </lineage>
</organism>
<evidence type="ECO:0000313" key="7">
    <source>
        <dbReference type="EMBL" id="GAB39531.1"/>
    </source>
</evidence>
<gene>
    <name evidence="7" type="ORF">GOSPT_070_00190</name>
</gene>
<dbReference type="GO" id="GO:0006302">
    <property type="term" value="P:double-strand break repair"/>
    <property type="evidence" value="ECO:0007669"/>
    <property type="project" value="InterPro"/>
</dbReference>
<evidence type="ECO:0000313" key="8">
    <source>
        <dbReference type="Proteomes" id="UP000005845"/>
    </source>
</evidence>
<dbReference type="InterPro" id="IPR038729">
    <property type="entry name" value="Rad50/SbcC_AAA"/>
</dbReference>
<comment type="subunit">
    <text evidence="2">Heterodimer of SbcC and SbcD.</text>
</comment>